<dbReference type="InterPro" id="IPR036514">
    <property type="entry name" value="SGNH_hydro_sf"/>
</dbReference>
<reference evidence="4" key="1">
    <citation type="submission" date="2021-01" db="EMBL/GenBank/DDBJ databases">
        <title>Whole genome shotgun sequence of Actinoplanes ferrugineus NBRC 15555.</title>
        <authorList>
            <person name="Komaki H."/>
            <person name="Tamura T."/>
        </authorList>
    </citation>
    <scope>NUCLEOTIDE SEQUENCE</scope>
    <source>
        <strain evidence="4">NBRC 15555</strain>
    </source>
</reference>
<protein>
    <submittedName>
        <fullName evidence="4">Lipase</fullName>
    </submittedName>
</protein>
<dbReference type="Pfam" id="PF13472">
    <property type="entry name" value="Lipase_GDSL_2"/>
    <property type="match status" value="1"/>
</dbReference>
<feature type="domain" description="SGNH hydrolase-type esterase" evidence="2">
    <location>
        <begin position="167"/>
        <end position="361"/>
    </location>
</feature>
<organism evidence="4 5">
    <name type="scientific">Paractinoplanes ferrugineus</name>
    <dbReference type="NCBI Taxonomy" id="113564"/>
    <lineage>
        <taxon>Bacteria</taxon>
        <taxon>Bacillati</taxon>
        <taxon>Actinomycetota</taxon>
        <taxon>Actinomycetes</taxon>
        <taxon>Micromonosporales</taxon>
        <taxon>Micromonosporaceae</taxon>
        <taxon>Paractinoplanes</taxon>
    </lineage>
</organism>
<dbReference type="InterPro" id="IPR048977">
    <property type="entry name" value="SsfX3-like_N"/>
</dbReference>
<comment type="caution">
    <text evidence="4">The sequence shown here is derived from an EMBL/GenBank/DDBJ whole genome shotgun (WGS) entry which is preliminary data.</text>
</comment>
<dbReference type="RefSeq" id="WP_203821871.1">
    <property type="nucleotide sequence ID" value="NZ_BAAABP010000092.1"/>
</dbReference>
<dbReference type="Gene3D" id="3.40.50.1110">
    <property type="entry name" value="SGNH hydrolase"/>
    <property type="match status" value="1"/>
</dbReference>
<evidence type="ECO:0000313" key="4">
    <source>
        <dbReference type="EMBL" id="GIE15513.1"/>
    </source>
</evidence>
<evidence type="ECO:0000256" key="1">
    <source>
        <dbReference type="SAM" id="MobiDB-lite"/>
    </source>
</evidence>
<evidence type="ECO:0000259" key="2">
    <source>
        <dbReference type="Pfam" id="PF13472"/>
    </source>
</evidence>
<dbReference type="AlphaFoldDB" id="A0A919MH69"/>
<dbReference type="InterPro" id="IPR013830">
    <property type="entry name" value="SGNH_hydro"/>
</dbReference>
<dbReference type="SUPFAM" id="SSF52266">
    <property type="entry name" value="SGNH hydrolase"/>
    <property type="match status" value="1"/>
</dbReference>
<feature type="compositionally biased region" description="Basic and acidic residues" evidence="1">
    <location>
        <begin position="391"/>
        <end position="406"/>
    </location>
</feature>
<gene>
    <name evidence="4" type="ORF">Afe05nite_73530</name>
</gene>
<dbReference type="Gene3D" id="2.60.120.260">
    <property type="entry name" value="Galactose-binding domain-like"/>
    <property type="match status" value="1"/>
</dbReference>
<dbReference type="Pfam" id="PF21181">
    <property type="entry name" value="SsfX3_N"/>
    <property type="match status" value="1"/>
</dbReference>
<dbReference type="EMBL" id="BOMM01000067">
    <property type="protein sequence ID" value="GIE15513.1"/>
    <property type="molecule type" value="Genomic_DNA"/>
</dbReference>
<keyword evidence="5" id="KW-1185">Reference proteome</keyword>
<sequence>MSVPAELIHGAAEVEVTPRGIRPHRLPAWVREQFPDGQLLAMESQTSGVRVVFHTTATRVEMVTCPTWIAYPGADRPRGRIDVYADGELAVRDELSGGDRIEVDLATGRSSLHPGPPHATTIEGLPAGRHRIEIWLPHNESVELLDLRADAPIEVDDADQPLWVHHGSSISQGSNALAPSEIWPAVAARRAGVRLRNLGLGGSALVDPFLARVIRDVPADVISVKLGINVVNLDGMRVRTFVPAVHGFLDTIRDGHPDVPLLLISPLFAGIHEHTPGPGAIDPGSIGTGQVRFLATGTPGDTALGRLTLEVIRRELRSLAERRAADKNLHYLDGTGLYGPADAAGLPLPDGLHPSPEAHQLIGRRFAEYAFTSDGPFAPAGTGPRGADNPESDRRGRTVIELRDIP</sequence>
<accession>A0A919MH69</accession>
<evidence type="ECO:0000259" key="3">
    <source>
        <dbReference type="Pfam" id="PF21181"/>
    </source>
</evidence>
<name>A0A919MH69_9ACTN</name>
<feature type="domain" description="SsfX3-like N-terminal" evidence="3">
    <location>
        <begin position="9"/>
        <end position="138"/>
    </location>
</feature>
<feature type="region of interest" description="Disordered" evidence="1">
    <location>
        <begin position="373"/>
        <end position="406"/>
    </location>
</feature>
<evidence type="ECO:0000313" key="5">
    <source>
        <dbReference type="Proteomes" id="UP000598174"/>
    </source>
</evidence>
<proteinExistence type="predicted"/>
<dbReference type="Proteomes" id="UP000598174">
    <property type="component" value="Unassembled WGS sequence"/>
</dbReference>